<dbReference type="PROSITE" id="PS00856">
    <property type="entry name" value="GUANYLATE_KINASE_1"/>
    <property type="match status" value="1"/>
</dbReference>
<name>A0A8E2EVM5_9PEZI</name>
<dbReference type="SUPFAM" id="SSF52540">
    <property type="entry name" value="P-loop containing nucleoside triphosphate hydrolases"/>
    <property type="match status" value="1"/>
</dbReference>
<dbReference type="EMBL" id="KV750238">
    <property type="protein sequence ID" value="OCL05679.1"/>
    <property type="molecule type" value="Genomic_DNA"/>
</dbReference>
<feature type="domain" description="Guanylate kinase-like" evidence="9">
    <location>
        <begin position="22"/>
        <end position="207"/>
    </location>
</feature>
<keyword evidence="11" id="KW-1185">Reference proteome</keyword>
<keyword evidence="7" id="KW-0067">ATP-binding</keyword>
<evidence type="ECO:0000256" key="2">
    <source>
        <dbReference type="ARBA" id="ARBA00012961"/>
    </source>
</evidence>
<keyword evidence="5" id="KW-0547">Nucleotide-binding</keyword>
<organism evidence="10 11">
    <name type="scientific">Glonium stellatum</name>
    <dbReference type="NCBI Taxonomy" id="574774"/>
    <lineage>
        <taxon>Eukaryota</taxon>
        <taxon>Fungi</taxon>
        <taxon>Dikarya</taxon>
        <taxon>Ascomycota</taxon>
        <taxon>Pezizomycotina</taxon>
        <taxon>Dothideomycetes</taxon>
        <taxon>Pleosporomycetidae</taxon>
        <taxon>Gloniales</taxon>
        <taxon>Gloniaceae</taxon>
        <taxon>Glonium</taxon>
    </lineage>
</organism>
<evidence type="ECO:0000256" key="7">
    <source>
        <dbReference type="ARBA" id="ARBA00022840"/>
    </source>
</evidence>
<keyword evidence="6 10" id="KW-0418">Kinase</keyword>
<evidence type="ECO:0000313" key="11">
    <source>
        <dbReference type="Proteomes" id="UP000250140"/>
    </source>
</evidence>
<evidence type="ECO:0000313" key="10">
    <source>
        <dbReference type="EMBL" id="OCL05679.1"/>
    </source>
</evidence>
<gene>
    <name evidence="10" type="ORF">AOQ84DRAFT_379344</name>
</gene>
<evidence type="ECO:0000256" key="6">
    <source>
        <dbReference type="ARBA" id="ARBA00022777"/>
    </source>
</evidence>
<dbReference type="InterPro" id="IPR020590">
    <property type="entry name" value="Guanylate_kinase_CS"/>
</dbReference>
<dbReference type="NCBIfam" id="TIGR03263">
    <property type="entry name" value="guanyl_kin"/>
    <property type="match status" value="1"/>
</dbReference>
<dbReference type="InterPro" id="IPR017665">
    <property type="entry name" value="Guanylate_kinase"/>
</dbReference>
<dbReference type="OrthoDB" id="6334211at2759"/>
<dbReference type="Proteomes" id="UP000250140">
    <property type="component" value="Unassembled WGS sequence"/>
</dbReference>
<dbReference type="CDD" id="cd00071">
    <property type="entry name" value="GMPK"/>
    <property type="match status" value="1"/>
</dbReference>
<dbReference type="PANTHER" id="PTHR23117:SF13">
    <property type="entry name" value="GUANYLATE KINASE"/>
    <property type="match status" value="1"/>
</dbReference>
<dbReference type="InterPro" id="IPR008144">
    <property type="entry name" value="Guanylate_kin-like_dom"/>
</dbReference>
<dbReference type="GO" id="GO:0005829">
    <property type="term" value="C:cytosol"/>
    <property type="evidence" value="ECO:0007669"/>
    <property type="project" value="TreeGrafter"/>
</dbReference>
<sequence>MAPPPPTPSAANPIDTAALAAHRPIVISGPSGAGKSTILKRLFAEFPDKFGFSVSHTTRAPRAGEEDGREYHFTTKEKFLELVEQGGFIEHAQFGGNHYGTSVRAVQEIAERGRVCILDIEMEGVKQVASHPTFPRPRFLFLAPPSMEVLEARLRGRASDSEDAIQKRLKQAAYEMEFANSSDAPHDKVVVNNDLDTAYREVRDFIIGKEGVQA</sequence>
<accession>A0A8E2EVM5</accession>
<proteinExistence type="inferred from homology"/>
<dbReference type="SMART" id="SM00072">
    <property type="entry name" value="GuKc"/>
    <property type="match status" value="1"/>
</dbReference>
<dbReference type="Gene3D" id="3.40.50.300">
    <property type="entry name" value="P-loop containing nucleotide triphosphate hydrolases"/>
    <property type="match status" value="1"/>
</dbReference>
<dbReference type="FunFam" id="3.40.50.300:FF:000776">
    <property type="entry name" value="Guanylate kinase 2"/>
    <property type="match status" value="1"/>
</dbReference>
<dbReference type="AlphaFoldDB" id="A0A8E2EVM5"/>
<evidence type="ECO:0000256" key="4">
    <source>
        <dbReference type="ARBA" id="ARBA00022679"/>
    </source>
</evidence>
<protein>
    <recommendedName>
        <fullName evidence="3">Guanylate kinase</fullName>
        <ecNumber evidence="2">2.7.4.8</ecNumber>
    </recommendedName>
    <alternativeName>
        <fullName evidence="8">GMP kinase</fullName>
    </alternativeName>
</protein>
<dbReference type="InterPro" id="IPR008145">
    <property type="entry name" value="GK/Ca_channel_bsu"/>
</dbReference>
<dbReference type="PROSITE" id="PS50052">
    <property type="entry name" value="GUANYLATE_KINASE_2"/>
    <property type="match status" value="1"/>
</dbReference>
<evidence type="ECO:0000256" key="5">
    <source>
        <dbReference type="ARBA" id="ARBA00022741"/>
    </source>
</evidence>
<dbReference type="GO" id="GO:0005524">
    <property type="term" value="F:ATP binding"/>
    <property type="evidence" value="ECO:0007669"/>
    <property type="project" value="UniProtKB-KW"/>
</dbReference>
<dbReference type="Pfam" id="PF00625">
    <property type="entry name" value="Guanylate_kin"/>
    <property type="match status" value="1"/>
</dbReference>
<keyword evidence="4" id="KW-0808">Transferase</keyword>
<evidence type="ECO:0000256" key="8">
    <source>
        <dbReference type="ARBA" id="ARBA00030128"/>
    </source>
</evidence>
<dbReference type="EC" id="2.7.4.8" evidence="2"/>
<comment type="similarity">
    <text evidence="1">Belongs to the guanylate kinase family.</text>
</comment>
<evidence type="ECO:0000259" key="9">
    <source>
        <dbReference type="PROSITE" id="PS50052"/>
    </source>
</evidence>
<dbReference type="InterPro" id="IPR027417">
    <property type="entry name" value="P-loop_NTPase"/>
</dbReference>
<reference evidence="10 11" key="1">
    <citation type="journal article" date="2016" name="Nat. Commun.">
        <title>Ectomycorrhizal ecology is imprinted in the genome of the dominant symbiotic fungus Cenococcum geophilum.</title>
        <authorList>
            <consortium name="DOE Joint Genome Institute"/>
            <person name="Peter M."/>
            <person name="Kohler A."/>
            <person name="Ohm R.A."/>
            <person name="Kuo A."/>
            <person name="Krutzmann J."/>
            <person name="Morin E."/>
            <person name="Arend M."/>
            <person name="Barry K.W."/>
            <person name="Binder M."/>
            <person name="Choi C."/>
            <person name="Clum A."/>
            <person name="Copeland A."/>
            <person name="Grisel N."/>
            <person name="Haridas S."/>
            <person name="Kipfer T."/>
            <person name="LaButti K."/>
            <person name="Lindquist E."/>
            <person name="Lipzen A."/>
            <person name="Maire R."/>
            <person name="Meier B."/>
            <person name="Mihaltcheva S."/>
            <person name="Molinier V."/>
            <person name="Murat C."/>
            <person name="Poggeler S."/>
            <person name="Quandt C.A."/>
            <person name="Sperisen C."/>
            <person name="Tritt A."/>
            <person name="Tisserant E."/>
            <person name="Crous P.W."/>
            <person name="Henrissat B."/>
            <person name="Nehls U."/>
            <person name="Egli S."/>
            <person name="Spatafora J.W."/>
            <person name="Grigoriev I.V."/>
            <person name="Martin F.M."/>
        </authorList>
    </citation>
    <scope>NUCLEOTIDE SEQUENCE [LARGE SCALE GENOMIC DNA]</scope>
    <source>
        <strain evidence="10 11">CBS 207.34</strain>
    </source>
</reference>
<evidence type="ECO:0000256" key="3">
    <source>
        <dbReference type="ARBA" id="ARBA00016296"/>
    </source>
</evidence>
<dbReference type="PANTHER" id="PTHR23117">
    <property type="entry name" value="GUANYLATE KINASE-RELATED"/>
    <property type="match status" value="1"/>
</dbReference>
<dbReference type="GO" id="GO:0004385">
    <property type="term" value="F:GMP kinase activity"/>
    <property type="evidence" value="ECO:0007669"/>
    <property type="project" value="UniProtKB-EC"/>
</dbReference>
<evidence type="ECO:0000256" key="1">
    <source>
        <dbReference type="ARBA" id="ARBA00005790"/>
    </source>
</evidence>